<dbReference type="EC" id="3.1.26.11" evidence="4"/>
<feature type="compositionally biased region" description="Basic and acidic residues" evidence="11">
    <location>
        <begin position="658"/>
        <end position="683"/>
    </location>
</feature>
<evidence type="ECO:0000259" key="12">
    <source>
        <dbReference type="Pfam" id="PF12706"/>
    </source>
</evidence>
<keyword evidence="7" id="KW-0479">Metal-binding</keyword>
<feature type="compositionally biased region" description="Acidic residues" evidence="11">
    <location>
        <begin position="857"/>
        <end position="867"/>
    </location>
</feature>
<feature type="domain" description="tRNase Z endonuclease" evidence="13">
    <location>
        <begin position="7"/>
        <end position="58"/>
    </location>
</feature>
<dbReference type="EMBL" id="JABELV010000014">
    <property type="protein sequence ID" value="KAG7570972.1"/>
    <property type="molecule type" value="Genomic_DNA"/>
</dbReference>
<dbReference type="InterPro" id="IPR047151">
    <property type="entry name" value="RNZ2-like"/>
</dbReference>
<evidence type="ECO:0000256" key="1">
    <source>
        <dbReference type="ARBA" id="ARBA00000402"/>
    </source>
</evidence>
<feature type="domain" description="Metallo-beta-lactamase" evidence="12">
    <location>
        <begin position="714"/>
        <end position="797"/>
    </location>
</feature>
<dbReference type="PANTHER" id="PTHR12553">
    <property type="entry name" value="ZINC PHOSPHODIESTERASE ELAC PROTEIN 2"/>
    <property type="match status" value="1"/>
</dbReference>
<feature type="region of interest" description="Disordered" evidence="11">
    <location>
        <begin position="243"/>
        <end position="262"/>
    </location>
</feature>
<dbReference type="GO" id="GO:0005739">
    <property type="term" value="C:mitochondrion"/>
    <property type="evidence" value="ECO:0007669"/>
    <property type="project" value="TreeGrafter"/>
</dbReference>
<evidence type="ECO:0000259" key="13">
    <source>
        <dbReference type="Pfam" id="PF13691"/>
    </source>
</evidence>
<evidence type="ECO:0000313" key="14">
    <source>
        <dbReference type="EMBL" id="KAG7570972.1"/>
    </source>
</evidence>
<dbReference type="GO" id="GO:0046872">
    <property type="term" value="F:metal ion binding"/>
    <property type="evidence" value="ECO:0007669"/>
    <property type="project" value="UniProtKB-KW"/>
</dbReference>
<gene>
    <name evidence="14" type="ORF">FFLO_01066</name>
</gene>
<dbReference type="GO" id="GO:0042781">
    <property type="term" value="F:3'-tRNA processing endoribonuclease activity"/>
    <property type="evidence" value="ECO:0007669"/>
    <property type="project" value="UniProtKB-EC"/>
</dbReference>
<comment type="cofactor">
    <cofactor evidence="2">
        <name>Zn(2+)</name>
        <dbReference type="ChEBI" id="CHEBI:29105"/>
    </cofactor>
</comment>
<dbReference type="Proteomes" id="UP000812966">
    <property type="component" value="Unassembled WGS sequence"/>
</dbReference>
<dbReference type="InterPro" id="IPR036866">
    <property type="entry name" value="RibonucZ/Hydroxyglut_hydro"/>
</dbReference>
<feature type="region of interest" description="Disordered" evidence="11">
    <location>
        <begin position="184"/>
        <end position="235"/>
    </location>
</feature>
<reference evidence="14" key="1">
    <citation type="submission" date="2020-04" db="EMBL/GenBank/DDBJ databases">
        <title>Analysis of mating type loci in Filobasidium floriforme.</title>
        <authorList>
            <person name="Nowrousian M."/>
        </authorList>
    </citation>
    <scope>NUCLEOTIDE SEQUENCE</scope>
    <source>
        <strain evidence="14">CBS 6242</strain>
    </source>
</reference>
<feature type="compositionally biased region" description="Polar residues" evidence="11">
    <location>
        <begin position="184"/>
        <end position="199"/>
    </location>
</feature>
<evidence type="ECO:0000256" key="3">
    <source>
        <dbReference type="ARBA" id="ARBA00007823"/>
    </source>
</evidence>
<evidence type="ECO:0000256" key="8">
    <source>
        <dbReference type="ARBA" id="ARBA00022759"/>
    </source>
</evidence>
<evidence type="ECO:0000256" key="6">
    <source>
        <dbReference type="ARBA" id="ARBA00022722"/>
    </source>
</evidence>
<evidence type="ECO:0000256" key="5">
    <source>
        <dbReference type="ARBA" id="ARBA00022694"/>
    </source>
</evidence>
<accession>A0A8K0NT57</accession>
<evidence type="ECO:0000313" key="15">
    <source>
        <dbReference type="Proteomes" id="UP000812966"/>
    </source>
</evidence>
<keyword evidence="8" id="KW-0255">Endonuclease</keyword>
<keyword evidence="10" id="KW-0862">Zinc</keyword>
<dbReference type="Pfam" id="PF13691">
    <property type="entry name" value="Lactamase_B_4"/>
    <property type="match status" value="1"/>
</dbReference>
<dbReference type="InterPro" id="IPR027794">
    <property type="entry name" value="tRNase_Z_dom"/>
</dbReference>
<dbReference type="InterPro" id="IPR001279">
    <property type="entry name" value="Metallo-B-lactamas"/>
</dbReference>
<comment type="similarity">
    <text evidence="3">Belongs to the RNase Z family.</text>
</comment>
<organism evidence="14 15">
    <name type="scientific">Filobasidium floriforme</name>
    <dbReference type="NCBI Taxonomy" id="5210"/>
    <lineage>
        <taxon>Eukaryota</taxon>
        <taxon>Fungi</taxon>
        <taxon>Dikarya</taxon>
        <taxon>Basidiomycota</taxon>
        <taxon>Agaricomycotina</taxon>
        <taxon>Tremellomycetes</taxon>
        <taxon>Filobasidiales</taxon>
        <taxon>Filobasidiaceae</taxon>
        <taxon>Filobasidium</taxon>
    </lineage>
</organism>
<dbReference type="Pfam" id="PF12706">
    <property type="entry name" value="Lactamase_B_2"/>
    <property type="match status" value="1"/>
</dbReference>
<dbReference type="PANTHER" id="PTHR12553:SF49">
    <property type="entry name" value="ZINC PHOSPHODIESTERASE ELAC PROTEIN 2"/>
    <property type="match status" value="1"/>
</dbReference>
<evidence type="ECO:0000256" key="9">
    <source>
        <dbReference type="ARBA" id="ARBA00022801"/>
    </source>
</evidence>
<comment type="catalytic activity">
    <reaction evidence="1">
        <text>Endonucleolytic cleavage of RNA, removing extra 3' nucleotides from tRNA precursor, generating 3' termini of tRNAs. A 3'-hydroxy group is left at the tRNA terminus and a 5'-phosphoryl group is left at the trailer molecule.</text>
        <dbReference type="EC" id="3.1.26.11"/>
    </reaction>
</comment>
<proteinExistence type="inferred from homology"/>
<protein>
    <recommendedName>
        <fullName evidence="4">ribonuclease Z</fullName>
        <ecNumber evidence="4">3.1.26.11</ecNumber>
    </recommendedName>
</protein>
<keyword evidence="6" id="KW-0540">Nuclease</keyword>
<evidence type="ECO:0000256" key="4">
    <source>
        <dbReference type="ARBA" id="ARBA00012477"/>
    </source>
</evidence>
<evidence type="ECO:0000256" key="11">
    <source>
        <dbReference type="SAM" id="MobiDB-lite"/>
    </source>
</evidence>
<feature type="region of interest" description="Disordered" evidence="11">
    <location>
        <begin position="658"/>
        <end position="690"/>
    </location>
</feature>
<keyword evidence="15" id="KW-1185">Reference proteome</keyword>
<dbReference type="AlphaFoldDB" id="A0A8K0NT57"/>
<evidence type="ECO:0000256" key="10">
    <source>
        <dbReference type="ARBA" id="ARBA00022833"/>
    </source>
</evidence>
<feature type="region of interest" description="Disordered" evidence="11">
    <location>
        <begin position="857"/>
        <end position="961"/>
    </location>
</feature>
<dbReference type="GO" id="GO:1990180">
    <property type="term" value="P:mitochondrial tRNA 3'-end processing"/>
    <property type="evidence" value="ECO:0007669"/>
    <property type="project" value="TreeGrafter"/>
</dbReference>
<dbReference type="CDD" id="cd07718">
    <property type="entry name" value="RNaseZ_ELAC1_ELAC2-C-term-like_MBL-fold"/>
    <property type="match status" value="1"/>
</dbReference>
<feature type="compositionally biased region" description="Basic and acidic residues" evidence="11">
    <location>
        <begin position="927"/>
        <end position="950"/>
    </location>
</feature>
<evidence type="ECO:0000256" key="7">
    <source>
        <dbReference type="ARBA" id="ARBA00022723"/>
    </source>
</evidence>
<sequence>MFWDVKVITALSSDTDLSLVVTFDQDKYFINCGEGTQRACTQRGVGFKKMDGILLTNSGSGVGAGLPGVLMSAADSGVPGVKIAGPEDALQYLVSCRTFVQREKFSVNWLPHPEDPSKPIHHPNHLSIRAIPLSSTAASPSFPTPQQDWEWRDVDLELNSLSPDQLAGWRRTVLADMFKKDGNLSGQAKGANTNDTSPANDPKPSGGGSMSNLKVINPPLPSTSATPDGHVPKPIRQFHPARMHIPQPIPHPSFSSTAGSTAGTSDPDLRYAYILQAPPVRGKFDIKKAEALGVPKGPSRGQLIQGGSIEVDDGAGGKKVIRSEDVLGETQDGGAFIMVDITAAHLPRLLDDPAFKEYQSIESTGKPEKQARLVVHRITDEVMRDERYQAWARAFGKDTPHLVANIDRWTDSVTFSSSARNILKLGLLDDKLFKPICVEDLGQSDGPAIEPFIDLKPYHTTRIFPPSPPVVEPAVKGDPGYPAKDELERAKEMVLQEMPEYAQLVRDALAKTMDVDEDMAAGDDHGMIVTPLGTGSAIPSKYRNVSATVVEIPDFGNILLDAGEGTLGQLKRRYGSSLWTDMLSKTKILYISHMHADHHLGVRRILEERIRHNPTETLYLVAPSFIALHLIENGTHLDDPANKLCYIDNYHLVDGIRTDTRSPSRTPPPERAEGRFEGVTEGKPRRKSPRQIAVQRTRECLRELDLECLHAPEVEHRGRAYGLAITHRSGWKIAYSGDTMPCDSLVEAGQGATLLIHEATLEDENAAMAVIKGHSTFGQAVDIGRRTKAKYVLLNHFSQRYPKLPRVQPVPVSEQDDATRSNPKVALAFDLMTLPLRSFDKVAGCTDAMEVLFKEEEKEDVDIDGSGETESGGKQEKNGKAPKGKKEKNANGNGSTELSNTQRRKMERKQQWETKKTPGVASSPVAGEKRPSGPKDDVDMERGTVKRTKSENVVLPSESAA</sequence>
<keyword evidence="5" id="KW-0819">tRNA processing</keyword>
<dbReference type="Gene3D" id="3.60.15.10">
    <property type="entry name" value="Ribonuclease Z/Hydroxyacylglutathione hydrolase-like"/>
    <property type="match status" value="2"/>
</dbReference>
<name>A0A8K0NT57_9TREE</name>
<keyword evidence="9" id="KW-0378">Hydrolase</keyword>
<comment type="caution">
    <text evidence="14">The sequence shown here is derived from an EMBL/GenBank/DDBJ whole genome shotgun (WGS) entry which is preliminary data.</text>
</comment>
<dbReference type="SUPFAM" id="SSF56281">
    <property type="entry name" value="Metallo-hydrolase/oxidoreductase"/>
    <property type="match status" value="2"/>
</dbReference>
<evidence type="ECO:0000256" key="2">
    <source>
        <dbReference type="ARBA" id="ARBA00001947"/>
    </source>
</evidence>